<dbReference type="AlphaFoldDB" id="A0A813DQ06"/>
<gene>
    <name evidence="2" type="ORF">PGLA1383_LOCUS7964</name>
</gene>
<name>A0A813DQ06_POLGL</name>
<organism evidence="2 3">
    <name type="scientific">Polarella glacialis</name>
    <name type="common">Dinoflagellate</name>
    <dbReference type="NCBI Taxonomy" id="89957"/>
    <lineage>
        <taxon>Eukaryota</taxon>
        <taxon>Sar</taxon>
        <taxon>Alveolata</taxon>
        <taxon>Dinophyceae</taxon>
        <taxon>Suessiales</taxon>
        <taxon>Suessiaceae</taxon>
        <taxon>Polarella</taxon>
    </lineage>
</organism>
<reference evidence="2" key="1">
    <citation type="submission" date="2021-02" db="EMBL/GenBank/DDBJ databases">
        <authorList>
            <person name="Dougan E. K."/>
            <person name="Rhodes N."/>
            <person name="Thang M."/>
            <person name="Chan C."/>
        </authorList>
    </citation>
    <scope>NUCLEOTIDE SEQUENCE</scope>
</reference>
<proteinExistence type="predicted"/>
<dbReference type="EMBL" id="CAJNNV010003534">
    <property type="protein sequence ID" value="CAE8589187.1"/>
    <property type="molecule type" value="Genomic_DNA"/>
</dbReference>
<evidence type="ECO:0000256" key="1">
    <source>
        <dbReference type="SAM" id="MobiDB-lite"/>
    </source>
</evidence>
<sequence>MLRSHSHRHSRGHRDAIRSHSHRHSRVHSEASYGATGPRSSSSRGRQSAWQVAFEARKAIAQATSAEEEASQKPNPRSLRRSGLPAKQSDEIVKVKAEEEAAACDPEQHSQLGWPKLRNIPTQARLSSIQHQLDYHEVRWILESFQKLDRQLENGRWNLQSFRRFLEKAFKVSVLREGLVVAAYKELKVEEGVIDKDHFLTWYKIMAPFVGFTIGRALGNDQCGQLDHDPIYFSRDVEDHFKNLEMPPVSLEVPTSSTGFAQRPWPEVWTRPGGRLILDKWLVFCSSRPEEKEWAARFVEDMEPLVGELVE</sequence>
<protein>
    <submittedName>
        <fullName evidence="2">Uncharacterized protein</fullName>
    </submittedName>
</protein>
<evidence type="ECO:0000313" key="2">
    <source>
        <dbReference type="EMBL" id="CAE8589187.1"/>
    </source>
</evidence>
<feature type="non-terminal residue" evidence="2">
    <location>
        <position position="311"/>
    </location>
</feature>
<feature type="compositionally biased region" description="Basic residues" evidence="1">
    <location>
        <begin position="1"/>
        <end position="12"/>
    </location>
</feature>
<comment type="caution">
    <text evidence="2">The sequence shown here is derived from an EMBL/GenBank/DDBJ whole genome shotgun (WGS) entry which is preliminary data.</text>
</comment>
<dbReference type="Proteomes" id="UP000654075">
    <property type="component" value="Unassembled WGS sequence"/>
</dbReference>
<feature type="region of interest" description="Disordered" evidence="1">
    <location>
        <begin position="1"/>
        <end position="89"/>
    </location>
</feature>
<keyword evidence="3" id="KW-1185">Reference proteome</keyword>
<feature type="compositionally biased region" description="Low complexity" evidence="1">
    <location>
        <begin position="39"/>
        <end position="48"/>
    </location>
</feature>
<accession>A0A813DQ06</accession>
<evidence type="ECO:0000313" key="3">
    <source>
        <dbReference type="Proteomes" id="UP000654075"/>
    </source>
</evidence>